<sequence>MAPGIAFASPTKTTKGRAVADEDPTSLKRRNEELEAQLRQSLEREERMRAELERTLERLRFAEEAEERLCSQLGDLEAEAVDQARSYYYKVQSLTEQLSRAQLLLQNAVKSQA</sequence>
<organism evidence="2">
    <name type="scientific">Nymphaea colorata</name>
    <name type="common">pocket water lily</name>
    <dbReference type="NCBI Taxonomy" id="210225"/>
    <lineage>
        <taxon>Eukaryota</taxon>
        <taxon>Viridiplantae</taxon>
        <taxon>Streptophyta</taxon>
        <taxon>Embryophyta</taxon>
        <taxon>Tracheophyta</taxon>
        <taxon>Spermatophyta</taxon>
        <taxon>Magnoliopsida</taxon>
        <taxon>Nymphaeales</taxon>
        <taxon>Nymphaeaceae</taxon>
        <taxon>Nymphaea</taxon>
    </lineage>
</organism>
<accession>A0A5K0WVU6</accession>
<dbReference type="EMBL" id="LR721775">
    <property type="protein sequence ID" value="VVV57344.1"/>
    <property type="molecule type" value="Genomic_DNA"/>
</dbReference>
<dbReference type="GO" id="GO:0098869">
    <property type="term" value="P:cellular oxidant detoxification"/>
    <property type="evidence" value="ECO:0007669"/>
    <property type="project" value="InterPro"/>
</dbReference>
<dbReference type="OrthoDB" id="1888446at2759"/>
<dbReference type="OMA" id="YESRIHF"/>
<dbReference type="PANTHER" id="PTHR34283:SF1">
    <property type="entry name" value="PROTEIN RESPONSE TO LOW SULFUR 1"/>
    <property type="match status" value="1"/>
</dbReference>
<reference evidence="2" key="1">
    <citation type="submission" date="2019-09" db="EMBL/GenBank/DDBJ databases">
        <authorList>
            <person name="Zhang L."/>
        </authorList>
    </citation>
    <scope>NUCLEOTIDE SEQUENCE</scope>
</reference>
<dbReference type="InterPro" id="IPR039282">
    <property type="entry name" value="LSU"/>
</dbReference>
<proteinExistence type="predicted"/>
<name>A0A5K0WVU6_9MAGN</name>
<feature type="region of interest" description="Disordered" evidence="1">
    <location>
        <begin position="1"/>
        <end position="33"/>
    </location>
</feature>
<gene>
    <name evidence="2" type="ORF">NYM_LOCUS4643</name>
</gene>
<dbReference type="Gramene" id="NC10G0145580.1">
    <property type="protein sequence ID" value="NC10G0145580.1:cds"/>
    <property type="gene ID" value="NC10G0145580"/>
</dbReference>
<dbReference type="AlphaFoldDB" id="A0A5K0WVU6"/>
<dbReference type="PANTHER" id="PTHR34283">
    <property type="entry name" value="PROTEIN RESPONSE TO LOW SULFUR 1"/>
    <property type="match status" value="1"/>
</dbReference>
<protein>
    <submittedName>
        <fullName evidence="2">Uncharacterized protein</fullName>
    </submittedName>
</protein>
<evidence type="ECO:0000256" key="1">
    <source>
        <dbReference type="SAM" id="MobiDB-lite"/>
    </source>
</evidence>
<evidence type="ECO:0000313" key="2">
    <source>
        <dbReference type="EMBL" id="VVV57344.1"/>
    </source>
</evidence>